<proteinExistence type="predicted"/>
<dbReference type="Proteomes" id="UP001281147">
    <property type="component" value="Unassembled WGS sequence"/>
</dbReference>
<evidence type="ECO:0000313" key="1">
    <source>
        <dbReference type="EMBL" id="KAK3700904.1"/>
    </source>
</evidence>
<keyword evidence="2" id="KW-1185">Reference proteome</keyword>
<sequence>MSQPFDRNGMPLSSEYSDGSPPAFSPTAANAPEVAPQCGTPVSSPRADSAYIAHSAKYPSGWPYEGRLGSPEGRGTTSSPGLESVRYIESDKEAYRAGPYSSTNDNTVPQEQKKRRPSLSVSASDLGWD</sequence>
<accession>A0ACC3MPU1</accession>
<dbReference type="EMBL" id="JAUTXU010000179">
    <property type="protein sequence ID" value="KAK3700904.1"/>
    <property type="molecule type" value="Genomic_DNA"/>
</dbReference>
<reference evidence="1" key="1">
    <citation type="submission" date="2023-07" db="EMBL/GenBank/DDBJ databases">
        <title>Black Yeasts Isolated from many extreme environments.</title>
        <authorList>
            <person name="Coleine C."/>
            <person name="Stajich J.E."/>
            <person name="Selbmann L."/>
        </authorList>
    </citation>
    <scope>NUCLEOTIDE SEQUENCE</scope>
    <source>
        <strain evidence="1">CCFEE 5714</strain>
    </source>
</reference>
<name>A0ACC3MPU1_9PEZI</name>
<gene>
    <name evidence="1" type="ORF">LTR37_015707</name>
</gene>
<protein>
    <submittedName>
        <fullName evidence="1">Uncharacterized protein</fullName>
    </submittedName>
</protein>
<evidence type="ECO:0000313" key="2">
    <source>
        <dbReference type="Proteomes" id="UP001281147"/>
    </source>
</evidence>
<organism evidence="1 2">
    <name type="scientific">Vermiconidia calcicola</name>
    <dbReference type="NCBI Taxonomy" id="1690605"/>
    <lineage>
        <taxon>Eukaryota</taxon>
        <taxon>Fungi</taxon>
        <taxon>Dikarya</taxon>
        <taxon>Ascomycota</taxon>
        <taxon>Pezizomycotina</taxon>
        <taxon>Dothideomycetes</taxon>
        <taxon>Dothideomycetidae</taxon>
        <taxon>Mycosphaerellales</taxon>
        <taxon>Extremaceae</taxon>
        <taxon>Vermiconidia</taxon>
    </lineage>
</organism>
<comment type="caution">
    <text evidence="1">The sequence shown here is derived from an EMBL/GenBank/DDBJ whole genome shotgun (WGS) entry which is preliminary data.</text>
</comment>